<dbReference type="AlphaFoldDB" id="A0A934SQV5"/>
<dbReference type="InterPro" id="IPR039424">
    <property type="entry name" value="SBP_5"/>
</dbReference>
<sequence length="593" mass="63522">MRATTCGGDRPISSSCSLRGCNTGLSPIIASAASPPSASSSPGHLRKPTVNRLLPSLATLAAAALLLTGCAAGTPDSSSANPVRGGTLVYASGDAEPTCLDPHVGGNYPQALVASQYLESLVSKDKAGKIIPWLATKWTESADGLSWDFTLKKGVKFTDGTPLTSEAVVANVAHLQDPKTASSTGYLALQKVTKVTAVDNLTARIDLSAPDSALLDSLSQTWLAIESPTALKRTQAVNCESPVGTGPFVVTKWNHQQSIELTRNDSYNSPPADAAHSGPAYLKAIEWRFLPDSASRYAAVQSGTVDVIDNVQPDTIIAAEKQKNLVVVDAPRPGASNRIELNSSITPFDDEKVREAFIRSADVSGAITSLFFDTTKRSYSPLSSVEKDGYSEPKLFDYDQKAAAKLLDEAGWTQKNADGYRVKDGKVLELDFPVSTNQSIPAEQSLFEQLQATTKQAGFKVDLHPLDLSSWYGALGENHYNLVSAPYTKVGPDVLRILFDSAGTKPAPSGYFANHAQINDPALDTLLENAAESSDAAKRSADYKKAQQIVLEGYYILPLYDQQNHYLLSTKLTGFRAMPTVSTPTLYDAWLSR</sequence>
<accession>A0A934SQV5</accession>
<name>A0A934SQV5_9MICO</name>
<feature type="domain" description="Solute-binding protein family 5" evidence="5">
    <location>
        <begin position="129"/>
        <end position="488"/>
    </location>
</feature>
<dbReference type="Gene3D" id="3.10.105.10">
    <property type="entry name" value="Dipeptide-binding Protein, Domain 3"/>
    <property type="match status" value="1"/>
</dbReference>
<evidence type="ECO:0000256" key="3">
    <source>
        <dbReference type="ARBA" id="ARBA00022448"/>
    </source>
</evidence>
<organism evidence="6 7">
    <name type="scientific">Lacisediminihabitans changchengi</name>
    <dbReference type="NCBI Taxonomy" id="2787634"/>
    <lineage>
        <taxon>Bacteria</taxon>
        <taxon>Bacillati</taxon>
        <taxon>Actinomycetota</taxon>
        <taxon>Actinomycetes</taxon>
        <taxon>Micrococcales</taxon>
        <taxon>Microbacteriaceae</taxon>
        <taxon>Lacisediminihabitans</taxon>
    </lineage>
</organism>
<dbReference type="InterPro" id="IPR030678">
    <property type="entry name" value="Peptide/Ni-bd"/>
</dbReference>
<comment type="caution">
    <text evidence="6">The sequence shown here is derived from an EMBL/GenBank/DDBJ whole genome shotgun (WGS) entry which is preliminary data.</text>
</comment>
<comment type="similarity">
    <text evidence="2">Belongs to the bacterial solute-binding protein 5 family.</text>
</comment>
<keyword evidence="3" id="KW-0813">Transport</keyword>
<dbReference type="CDD" id="cd08492">
    <property type="entry name" value="PBP2_NikA_DppA_OppA_like_15"/>
    <property type="match status" value="1"/>
</dbReference>
<dbReference type="GO" id="GO:1904680">
    <property type="term" value="F:peptide transmembrane transporter activity"/>
    <property type="evidence" value="ECO:0007669"/>
    <property type="project" value="TreeGrafter"/>
</dbReference>
<dbReference type="PIRSF" id="PIRSF002741">
    <property type="entry name" value="MppA"/>
    <property type="match status" value="1"/>
</dbReference>
<evidence type="ECO:0000256" key="4">
    <source>
        <dbReference type="ARBA" id="ARBA00022729"/>
    </source>
</evidence>
<dbReference type="PANTHER" id="PTHR30290:SF10">
    <property type="entry name" value="PERIPLASMIC OLIGOPEPTIDE-BINDING PROTEIN-RELATED"/>
    <property type="match status" value="1"/>
</dbReference>
<evidence type="ECO:0000313" key="7">
    <source>
        <dbReference type="Proteomes" id="UP000636458"/>
    </source>
</evidence>
<comment type="subcellular location">
    <subcellularLocation>
        <location evidence="1">Cell membrane</location>
        <topology evidence="1">Lipid-anchor</topology>
    </subcellularLocation>
</comment>
<dbReference type="SUPFAM" id="SSF53850">
    <property type="entry name" value="Periplasmic binding protein-like II"/>
    <property type="match status" value="1"/>
</dbReference>
<dbReference type="InterPro" id="IPR000914">
    <property type="entry name" value="SBP_5_dom"/>
</dbReference>
<evidence type="ECO:0000256" key="2">
    <source>
        <dbReference type="ARBA" id="ARBA00005695"/>
    </source>
</evidence>
<dbReference type="EMBL" id="JAEPES010000001">
    <property type="protein sequence ID" value="MBK4346499.1"/>
    <property type="molecule type" value="Genomic_DNA"/>
</dbReference>
<evidence type="ECO:0000259" key="5">
    <source>
        <dbReference type="Pfam" id="PF00496"/>
    </source>
</evidence>
<dbReference type="Gene3D" id="3.40.190.10">
    <property type="entry name" value="Periplasmic binding protein-like II"/>
    <property type="match status" value="1"/>
</dbReference>
<dbReference type="Proteomes" id="UP000636458">
    <property type="component" value="Unassembled WGS sequence"/>
</dbReference>
<keyword evidence="7" id="KW-1185">Reference proteome</keyword>
<dbReference type="InterPro" id="IPR023765">
    <property type="entry name" value="SBP_5_CS"/>
</dbReference>
<keyword evidence="4" id="KW-0732">Signal</keyword>
<protein>
    <submittedName>
        <fullName evidence="6">ABC transporter substrate-binding protein</fullName>
    </submittedName>
</protein>
<evidence type="ECO:0000313" key="6">
    <source>
        <dbReference type="EMBL" id="MBK4346499.1"/>
    </source>
</evidence>
<reference evidence="6" key="1">
    <citation type="submission" date="2021-01" db="EMBL/GenBank/DDBJ databases">
        <title>Lacisediminihabitans sp. nov. strain G11-30, isolated from Antarctic Soil.</title>
        <authorList>
            <person name="Li J."/>
        </authorList>
    </citation>
    <scope>NUCLEOTIDE SEQUENCE</scope>
    <source>
        <strain evidence="6">G11-30</strain>
    </source>
</reference>
<dbReference type="Pfam" id="PF00496">
    <property type="entry name" value="SBP_bac_5"/>
    <property type="match status" value="1"/>
</dbReference>
<dbReference type="PROSITE" id="PS01040">
    <property type="entry name" value="SBP_BACTERIAL_5"/>
    <property type="match status" value="1"/>
</dbReference>
<dbReference type="GO" id="GO:0015833">
    <property type="term" value="P:peptide transport"/>
    <property type="evidence" value="ECO:0007669"/>
    <property type="project" value="TreeGrafter"/>
</dbReference>
<dbReference type="PANTHER" id="PTHR30290">
    <property type="entry name" value="PERIPLASMIC BINDING COMPONENT OF ABC TRANSPORTER"/>
    <property type="match status" value="1"/>
</dbReference>
<proteinExistence type="inferred from homology"/>
<gene>
    <name evidence="6" type="ORF">IV501_02520</name>
</gene>
<dbReference type="GO" id="GO:0043190">
    <property type="term" value="C:ATP-binding cassette (ABC) transporter complex"/>
    <property type="evidence" value="ECO:0007669"/>
    <property type="project" value="InterPro"/>
</dbReference>
<evidence type="ECO:0000256" key="1">
    <source>
        <dbReference type="ARBA" id="ARBA00004193"/>
    </source>
</evidence>
<dbReference type="GO" id="GO:0042597">
    <property type="term" value="C:periplasmic space"/>
    <property type="evidence" value="ECO:0007669"/>
    <property type="project" value="UniProtKB-ARBA"/>
</dbReference>